<dbReference type="PANTHER" id="PTHR21392:SF0">
    <property type="entry name" value="TRNA-URIDINE AMINOCARBOXYPROPYLTRANSFERASE 2"/>
    <property type="match status" value="1"/>
</dbReference>
<keyword evidence="4" id="KW-0819">tRNA processing</keyword>
<comment type="similarity">
    <text evidence="5">Belongs to the TDD superfamily. DTWD2 family.</text>
</comment>
<dbReference type="InterPro" id="IPR041698">
    <property type="entry name" value="Methyltransf_25"/>
</dbReference>
<dbReference type="InterPro" id="IPR029063">
    <property type="entry name" value="SAM-dependent_MTases_sf"/>
</dbReference>
<keyword evidence="2" id="KW-0808">Transferase</keyword>
<gene>
    <name evidence="8" type="ORF">ALAG00032_LOCUS8800</name>
</gene>
<organism evidence="8">
    <name type="scientific">Aureoumbra lagunensis</name>
    <dbReference type="NCBI Taxonomy" id="44058"/>
    <lineage>
        <taxon>Eukaryota</taxon>
        <taxon>Sar</taxon>
        <taxon>Stramenopiles</taxon>
        <taxon>Ochrophyta</taxon>
        <taxon>Pelagophyceae</taxon>
        <taxon>Pelagomonadales</taxon>
        <taxon>Aureoumbra</taxon>
    </lineage>
</organism>
<dbReference type="CDD" id="cd02440">
    <property type="entry name" value="AdoMet_MTases"/>
    <property type="match status" value="1"/>
</dbReference>
<sequence>MNAKLWDRRYSKGVAYGDEANIFLKDVAAKYFRNGQSVLLVGEGEGRNALHLAKNHDCRCVALDWSAIGLARCHKRAQAAGVEIETRVLDAIEYRANEDNCFYDSVINIHCSLSSKEATIRMHQQLVAALRPGGLFIAELFAVGSDLGPREPERLFEPSELLSFDDSMHVLYLKCEEVLLSEGIYHASANPQRLSRLVARKKEVMRYDHFVSFLIKHQVDPTIKKNQQEENDVYLQHSSWLTGRALLEAKKEYRCLSCWTPRQACYCALISRKRQEWQHVNNNFFNDRVLLLCHPLEFLRSTSSGRLLVQLYDTRFCIWGGFSFSSSFETDIELLFNEDRAVLLYPQASSSETYTTLRDDQILVIPDGSWKQTQAMVSSIRRRWPRIKCLGLRPEIIDKIRPSSSVVDAIREGNGKGRLSTFEAVCIASYQISQNNPDQAFDALDQTLVPTIRATRPFLNSKPAPNLQWKSCDKATLMWARAFQRVAKDAHRPSSARSCPLCRISLASPNRMRDHVIGRRHCLAVAAEYLRQQDHAIFRNNSEDTAKLLPTEEDDAAKIFYTLSTLPILHQPATVVEPPDTALCALQKEVLCTSDTLAH</sequence>
<dbReference type="Pfam" id="PF03942">
    <property type="entry name" value="DTW"/>
    <property type="match status" value="1"/>
</dbReference>
<evidence type="ECO:0000256" key="3">
    <source>
        <dbReference type="ARBA" id="ARBA00022691"/>
    </source>
</evidence>
<dbReference type="InterPro" id="IPR039262">
    <property type="entry name" value="DTWD2/TAPT"/>
</dbReference>
<name>A0A7S3JXJ7_9STRA</name>
<evidence type="ECO:0000256" key="5">
    <source>
        <dbReference type="ARBA" id="ARBA00034489"/>
    </source>
</evidence>
<dbReference type="EMBL" id="HBIJ01012993">
    <property type="protein sequence ID" value="CAE0368043.1"/>
    <property type="molecule type" value="Transcribed_RNA"/>
</dbReference>
<dbReference type="GO" id="GO:0016432">
    <property type="term" value="F:tRNA-uridine aminocarboxypropyltransferase activity"/>
    <property type="evidence" value="ECO:0007669"/>
    <property type="project" value="UniProtKB-EC"/>
</dbReference>
<evidence type="ECO:0000256" key="2">
    <source>
        <dbReference type="ARBA" id="ARBA00022679"/>
    </source>
</evidence>
<evidence type="ECO:0000256" key="6">
    <source>
        <dbReference type="ARBA" id="ARBA00048718"/>
    </source>
</evidence>
<dbReference type="AlphaFoldDB" id="A0A7S3JXJ7"/>
<dbReference type="InterPro" id="IPR005636">
    <property type="entry name" value="DTW"/>
</dbReference>
<evidence type="ECO:0000313" key="8">
    <source>
        <dbReference type="EMBL" id="CAE0368043.1"/>
    </source>
</evidence>
<keyword evidence="3" id="KW-0949">S-adenosyl-L-methionine</keyword>
<dbReference type="GO" id="GO:0008033">
    <property type="term" value="P:tRNA processing"/>
    <property type="evidence" value="ECO:0007669"/>
    <property type="project" value="UniProtKB-KW"/>
</dbReference>
<accession>A0A7S3JXJ7</accession>
<reference evidence="8" key="1">
    <citation type="submission" date="2021-01" db="EMBL/GenBank/DDBJ databases">
        <authorList>
            <person name="Corre E."/>
            <person name="Pelletier E."/>
            <person name="Niang G."/>
            <person name="Scheremetjew M."/>
            <person name="Finn R."/>
            <person name="Kale V."/>
            <person name="Holt S."/>
            <person name="Cochrane G."/>
            <person name="Meng A."/>
            <person name="Brown T."/>
            <person name="Cohen L."/>
        </authorList>
    </citation>
    <scope>NUCLEOTIDE SEQUENCE</scope>
    <source>
        <strain evidence="8">CCMP1510</strain>
    </source>
</reference>
<comment type="catalytic activity">
    <reaction evidence="6">
        <text>a uridine in tRNA + S-adenosyl-L-methionine = a 3-[(3S)-3-amino-3-carboxypropyl]uridine in tRNA + S-methyl-5'-thioadenosine + H(+)</text>
        <dbReference type="Rhea" id="RHEA:62432"/>
        <dbReference type="Rhea" id="RHEA-COMP:13339"/>
        <dbReference type="Rhea" id="RHEA-COMP:16092"/>
        <dbReference type="ChEBI" id="CHEBI:15378"/>
        <dbReference type="ChEBI" id="CHEBI:17509"/>
        <dbReference type="ChEBI" id="CHEBI:59789"/>
        <dbReference type="ChEBI" id="CHEBI:65315"/>
        <dbReference type="ChEBI" id="CHEBI:82930"/>
        <dbReference type="EC" id="2.5.1.25"/>
    </reaction>
</comment>
<dbReference type="EC" id="2.5.1.25" evidence="1"/>
<dbReference type="Pfam" id="PF13649">
    <property type="entry name" value="Methyltransf_25"/>
    <property type="match status" value="1"/>
</dbReference>
<dbReference type="SMART" id="SM01144">
    <property type="entry name" value="DTW"/>
    <property type="match status" value="1"/>
</dbReference>
<evidence type="ECO:0000256" key="1">
    <source>
        <dbReference type="ARBA" id="ARBA00012386"/>
    </source>
</evidence>
<proteinExistence type="inferred from homology"/>
<evidence type="ECO:0000256" key="4">
    <source>
        <dbReference type="ARBA" id="ARBA00022694"/>
    </source>
</evidence>
<dbReference type="PANTHER" id="PTHR21392">
    <property type="entry name" value="TRNA-URIDINE AMINOCARBOXYPROPYLTRANSFERASE 2"/>
    <property type="match status" value="1"/>
</dbReference>
<dbReference type="SUPFAM" id="SSF53335">
    <property type="entry name" value="S-adenosyl-L-methionine-dependent methyltransferases"/>
    <property type="match status" value="1"/>
</dbReference>
<protein>
    <recommendedName>
        <fullName evidence="1">tRNA-uridine aminocarboxypropyltransferase</fullName>
        <ecNumber evidence="1">2.5.1.25</ecNumber>
    </recommendedName>
</protein>
<dbReference type="Gene3D" id="3.40.50.150">
    <property type="entry name" value="Vaccinia Virus protein VP39"/>
    <property type="match status" value="1"/>
</dbReference>
<evidence type="ECO:0000259" key="7">
    <source>
        <dbReference type="SMART" id="SM01144"/>
    </source>
</evidence>
<feature type="domain" description="DTW" evidence="7">
    <location>
        <begin position="251"/>
        <end position="457"/>
    </location>
</feature>